<dbReference type="EMBL" id="JBBPBM010000015">
    <property type="protein sequence ID" value="KAK8558947.1"/>
    <property type="molecule type" value="Genomic_DNA"/>
</dbReference>
<name>A0ABR2EE70_9ROSI</name>
<feature type="region of interest" description="Disordered" evidence="1">
    <location>
        <begin position="1"/>
        <end position="105"/>
    </location>
</feature>
<protein>
    <submittedName>
        <fullName evidence="2">Uncharacterized protein</fullName>
    </submittedName>
</protein>
<organism evidence="2 3">
    <name type="scientific">Hibiscus sabdariffa</name>
    <name type="common">roselle</name>
    <dbReference type="NCBI Taxonomy" id="183260"/>
    <lineage>
        <taxon>Eukaryota</taxon>
        <taxon>Viridiplantae</taxon>
        <taxon>Streptophyta</taxon>
        <taxon>Embryophyta</taxon>
        <taxon>Tracheophyta</taxon>
        <taxon>Spermatophyta</taxon>
        <taxon>Magnoliopsida</taxon>
        <taxon>eudicotyledons</taxon>
        <taxon>Gunneridae</taxon>
        <taxon>Pentapetalae</taxon>
        <taxon>rosids</taxon>
        <taxon>malvids</taxon>
        <taxon>Malvales</taxon>
        <taxon>Malvaceae</taxon>
        <taxon>Malvoideae</taxon>
        <taxon>Hibiscus</taxon>
    </lineage>
</organism>
<evidence type="ECO:0000313" key="3">
    <source>
        <dbReference type="Proteomes" id="UP001472677"/>
    </source>
</evidence>
<evidence type="ECO:0000313" key="2">
    <source>
        <dbReference type="EMBL" id="KAK8558947.1"/>
    </source>
</evidence>
<comment type="caution">
    <text evidence="2">The sequence shown here is derived from an EMBL/GenBank/DDBJ whole genome shotgun (WGS) entry which is preliminary data.</text>
</comment>
<gene>
    <name evidence="2" type="ORF">V6N12_042236</name>
</gene>
<reference evidence="2 3" key="1">
    <citation type="journal article" date="2024" name="G3 (Bethesda)">
        <title>Genome assembly of Hibiscus sabdariffa L. provides insights into metabolisms of medicinal natural products.</title>
        <authorList>
            <person name="Kim T."/>
        </authorList>
    </citation>
    <scope>NUCLEOTIDE SEQUENCE [LARGE SCALE GENOMIC DNA]</scope>
    <source>
        <strain evidence="2">TK-2024</strain>
        <tissue evidence="2">Old leaves</tissue>
    </source>
</reference>
<accession>A0ABR2EE70</accession>
<keyword evidence="3" id="KW-1185">Reference proteome</keyword>
<proteinExistence type="predicted"/>
<evidence type="ECO:0000256" key="1">
    <source>
        <dbReference type="SAM" id="MobiDB-lite"/>
    </source>
</evidence>
<feature type="compositionally biased region" description="Polar residues" evidence="1">
    <location>
        <begin position="1"/>
        <end position="24"/>
    </location>
</feature>
<sequence length="105" mass="11390">MGSSHQAHFPGSATQAHTWAQPNLTEPEPPQGLTLARQGFQPTRNDGGDNPTTAKGGIHGGFHNQHLILAQHQPRHQRITTVMGAYATKHTPPTPTHYPQTSPHN</sequence>
<dbReference type="Proteomes" id="UP001472677">
    <property type="component" value="Unassembled WGS sequence"/>
</dbReference>